<proteinExistence type="predicted"/>
<organism evidence="1 2">
    <name type="scientific">Aristaeella hokkaidonensis</name>
    <dbReference type="NCBI Taxonomy" id="3046382"/>
    <lineage>
        <taxon>Bacteria</taxon>
        <taxon>Bacillati</taxon>
        <taxon>Bacillota</taxon>
        <taxon>Clostridia</taxon>
        <taxon>Eubacteriales</taxon>
        <taxon>Aristaeellaceae</taxon>
        <taxon>Aristaeella</taxon>
    </lineage>
</organism>
<evidence type="ECO:0000313" key="1">
    <source>
        <dbReference type="EMBL" id="QUC68536.1"/>
    </source>
</evidence>
<dbReference type="Proteomes" id="UP000682782">
    <property type="component" value="Chromosome"/>
</dbReference>
<evidence type="ECO:0000313" key="2">
    <source>
        <dbReference type="Proteomes" id="UP000682782"/>
    </source>
</evidence>
<dbReference type="EMBL" id="CP068393">
    <property type="protein sequence ID" value="QUC68536.1"/>
    <property type="molecule type" value="Genomic_DNA"/>
</dbReference>
<reference evidence="1" key="1">
    <citation type="submission" date="2021-01" db="EMBL/GenBank/DDBJ databases">
        <title>Complete genome sequence of Clostridiales bacterium R-7.</title>
        <authorList>
            <person name="Mahoney-Kurpe S.C."/>
            <person name="Palevich N."/>
            <person name="Koike S."/>
            <person name="Moon C.D."/>
            <person name="Attwood G.T."/>
        </authorList>
    </citation>
    <scope>NUCLEOTIDE SEQUENCE</scope>
    <source>
        <strain evidence="1">R-7</strain>
    </source>
</reference>
<sequence length="86" mass="8977">MIFSWIIKIALWALAGFAASKIMKGRPDGLLSNILLGLVGGVVGNLLFSLIGLDSINGVGNIIVSVIGACAVLFCVKKCSRNNSDK</sequence>
<name>A0AC61N9G9_9FIRM</name>
<gene>
    <name evidence="1" type="ORF">JYE49_07600</name>
</gene>
<accession>A0AC61N9G9</accession>
<keyword evidence="2" id="KW-1185">Reference proteome</keyword>
<protein>
    <submittedName>
        <fullName evidence="1">GlsB/YeaQ/YmgE family stress response membrane protein</fullName>
    </submittedName>
</protein>